<dbReference type="InterPro" id="IPR011066">
    <property type="entry name" value="MscS_channel_C_sf"/>
</dbReference>
<evidence type="ECO:0000256" key="4">
    <source>
        <dbReference type="ARBA" id="ARBA00022692"/>
    </source>
</evidence>
<evidence type="ECO:0000313" key="11">
    <source>
        <dbReference type="EMBL" id="PZR30897.1"/>
    </source>
</evidence>
<evidence type="ECO:0000256" key="3">
    <source>
        <dbReference type="ARBA" id="ARBA00022475"/>
    </source>
</evidence>
<keyword evidence="6 7" id="KW-0472">Membrane</keyword>
<evidence type="ECO:0008006" key="13">
    <source>
        <dbReference type="Google" id="ProtNLM"/>
    </source>
</evidence>
<evidence type="ECO:0000256" key="1">
    <source>
        <dbReference type="ARBA" id="ARBA00004651"/>
    </source>
</evidence>
<keyword evidence="4 7" id="KW-0812">Transmembrane</keyword>
<dbReference type="RefSeq" id="WP_304282473.1">
    <property type="nucleotide sequence ID" value="NZ_QFQZ01000108.1"/>
</dbReference>
<dbReference type="PANTHER" id="PTHR30460:SF0">
    <property type="entry name" value="MODERATE CONDUCTANCE MECHANOSENSITIVE CHANNEL YBIO"/>
    <property type="match status" value="1"/>
</dbReference>
<dbReference type="PANTHER" id="PTHR30460">
    <property type="entry name" value="MODERATE CONDUCTANCE MECHANOSENSITIVE CHANNEL YBIO"/>
    <property type="match status" value="1"/>
</dbReference>
<feature type="transmembrane region" description="Helical" evidence="7">
    <location>
        <begin position="117"/>
        <end position="138"/>
    </location>
</feature>
<comment type="caution">
    <text evidence="11">The sequence shown here is derived from an EMBL/GenBank/DDBJ whole genome shotgun (WGS) entry which is preliminary data.</text>
</comment>
<dbReference type="Gene3D" id="3.30.70.100">
    <property type="match status" value="1"/>
</dbReference>
<proteinExistence type="inferred from homology"/>
<dbReference type="InterPro" id="IPR049142">
    <property type="entry name" value="MS_channel_1st"/>
</dbReference>
<dbReference type="SUPFAM" id="SSF50182">
    <property type="entry name" value="Sm-like ribonucleoproteins"/>
    <property type="match status" value="1"/>
</dbReference>
<dbReference type="GO" id="GO:0008381">
    <property type="term" value="F:mechanosensitive monoatomic ion channel activity"/>
    <property type="evidence" value="ECO:0007669"/>
    <property type="project" value="InterPro"/>
</dbReference>
<evidence type="ECO:0000259" key="8">
    <source>
        <dbReference type="Pfam" id="PF00924"/>
    </source>
</evidence>
<dbReference type="AlphaFoldDB" id="A0A2W5UW98"/>
<comment type="subcellular location">
    <subcellularLocation>
        <location evidence="1">Cell membrane</location>
        <topology evidence="1">Multi-pass membrane protein</topology>
    </subcellularLocation>
</comment>
<evidence type="ECO:0000256" key="5">
    <source>
        <dbReference type="ARBA" id="ARBA00022989"/>
    </source>
</evidence>
<dbReference type="InterPro" id="IPR006685">
    <property type="entry name" value="MscS_channel_2nd"/>
</dbReference>
<dbReference type="InterPro" id="IPR010920">
    <property type="entry name" value="LSM_dom_sf"/>
</dbReference>
<keyword evidence="3" id="KW-1003">Cell membrane</keyword>
<dbReference type="EMBL" id="QFQZ01000108">
    <property type="protein sequence ID" value="PZR30897.1"/>
    <property type="molecule type" value="Genomic_DNA"/>
</dbReference>
<feature type="domain" description="Mechanosensitive ion channel MscS C-terminal" evidence="9">
    <location>
        <begin position="280"/>
        <end position="367"/>
    </location>
</feature>
<dbReference type="SUPFAM" id="SSF82689">
    <property type="entry name" value="Mechanosensitive channel protein MscS (YggB), C-terminal domain"/>
    <property type="match status" value="1"/>
</dbReference>
<keyword evidence="5 7" id="KW-1133">Transmembrane helix</keyword>
<dbReference type="InterPro" id="IPR011014">
    <property type="entry name" value="MscS_channel_TM-2"/>
</dbReference>
<evidence type="ECO:0000256" key="6">
    <source>
        <dbReference type="ARBA" id="ARBA00023136"/>
    </source>
</evidence>
<evidence type="ECO:0000256" key="2">
    <source>
        <dbReference type="ARBA" id="ARBA00008017"/>
    </source>
</evidence>
<evidence type="ECO:0000256" key="7">
    <source>
        <dbReference type="SAM" id="Phobius"/>
    </source>
</evidence>
<feature type="transmembrane region" description="Helical" evidence="7">
    <location>
        <begin position="189"/>
        <end position="211"/>
    </location>
</feature>
<dbReference type="InterPro" id="IPR045276">
    <property type="entry name" value="YbiO_bact"/>
</dbReference>
<accession>A0A2W5UW98</accession>
<name>A0A2W5UW98_9CAUL</name>
<feature type="transmembrane region" description="Helical" evidence="7">
    <location>
        <begin position="79"/>
        <end position="105"/>
    </location>
</feature>
<gene>
    <name evidence="11" type="ORF">DI526_21215</name>
</gene>
<feature type="domain" description="Mechanosensitive ion channel transmembrane helices 2/3" evidence="10">
    <location>
        <begin position="173"/>
        <end position="208"/>
    </location>
</feature>
<feature type="transmembrane region" description="Helical" evidence="7">
    <location>
        <begin position="30"/>
        <end position="47"/>
    </location>
</feature>
<dbReference type="SUPFAM" id="SSF82861">
    <property type="entry name" value="Mechanosensitive channel protein MscS (YggB), transmembrane region"/>
    <property type="match status" value="1"/>
</dbReference>
<comment type="similarity">
    <text evidence="2">Belongs to the MscS (TC 1.A.23) family.</text>
</comment>
<dbReference type="Pfam" id="PF21088">
    <property type="entry name" value="MS_channel_1st"/>
    <property type="match status" value="1"/>
</dbReference>
<organism evidence="11 12">
    <name type="scientific">Caulobacter segnis</name>
    <dbReference type="NCBI Taxonomy" id="88688"/>
    <lineage>
        <taxon>Bacteria</taxon>
        <taxon>Pseudomonadati</taxon>
        <taxon>Pseudomonadota</taxon>
        <taxon>Alphaproteobacteria</taxon>
        <taxon>Caulobacterales</taxon>
        <taxon>Caulobacteraceae</taxon>
        <taxon>Caulobacter</taxon>
    </lineage>
</organism>
<sequence length="392" mass="41908">MTASERILAALQALLAHFSALSPLAWVLNLALTVLAVLLALGAGRLARQMARLGGHRLPGPADAEMTVRVNRLARLSGWIVQALAGIAAVLVVADVWGFNLVAWWTTPLGARILAGLVRLCLLLVVSVAVFELVGLAIGRGMEGFADHAAEPRRRAQLATLSPLLRGVAQTAIAIVALLMALSELGVKIGPLLAGAGVVGVALGFGAQTLVKDFLTGIFLIVEDIVSVGDIVRIGDSGGLVEQMTLRTIRLRDFDGTVHVFPYSEAQVLHNLTKSFSYYVFDLQVSYDSDIDSALAIMKRVGAELQANPDFADKILEPIEVVGVDNLADSGVVLKARIKTLPIQQWSVGREYNRRIKLAFDEAGVEIPFPHLKVLMPERQIAELTGQTAAAL</sequence>
<dbReference type="Pfam" id="PF21082">
    <property type="entry name" value="MS_channel_3rd"/>
    <property type="match status" value="1"/>
</dbReference>
<dbReference type="Gene3D" id="2.30.30.60">
    <property type="match status" value="1"/>
</dbReference>
<dbReference type="Gene3D" id="1.10.287.1260">
    <property type="match status" value="1"/>
</dbReference>
<protein>
    <recommendedName>
        <fullName evidence="13">Mechanosensitive ion channel protein MscS</fullName>
    </recommendedName>
</protein>
<evidence type="ECO:0000259" key="10">
    <source>
        <dbReference type="Pfam" id="PF21088"/>
    </source>
</evidence>
<dbReference type="Proteomes" id="UP000249393">
    <property type="component" value="Unassembled WGS sequence"/>
</dbReference>
<reference evidence="11 12" key="1">
    <citation type="submission" date="2017-08" db="EMBL/GenBank/DDBJ databases">
        <title>Infants hospitalized years apart are colonized by the same room-sourced microbial strains.</title>
        <authorList>
            <person name="Brooks B."/>
            <person name="Olm M.R."/>
            <person name="Firek B.A."/>
            <person name="Baker R."/>
            <person name="Thomas B.C."/>
            <person name="Morowitz M.J."/>
            <person name="Banfield J.F."/>
        </authorList>
    </citation>
    <scope>NUCLEOTIDE SEQUENCE [LARGE SCALE GENOMIC DNA]</scope>
    <source>
        <strain evidence="11">S2_003_000_R2_4</strain>
    </source>
</reference>
<dbReference type="Pfam" id="PF00924">
    <property type="entry name" value="MS_channel_2nd"/>
    <property type="match status" value="1"/>
</dbReference>
<evidence type="ECO:0000313" key="12">
    <source>
        <dbReference type="Proteomes" id="UP000249393"/>
    </source>
</evidence>
<dbReference type="InterPro" id="IPR049278">
    <property type="entry name" value="MS_channel_C"/>
</dbReference>
<feature type="domain" description="Mechanosensitive ion channel MscS" evidence="8">
    <location>
        <begin position="209"/>
        <end position="271"/>
    </location>
</feature>
<dbReference type="GO" id="GO:0005886">
    <property type="term" value="C:plasma membrane"/>
    <property type="evidence" value="ECO:0007669"/>
    <property type="project" value="UniProtKB-SubCell"/>
</dbReference>
<dbReference type="InterPro" id="IPR023408">
    <property type="entry name" value="MscS_beta-dom_sf"/>
</dbReference>
<evidence type="ECO:0000259" key="9">
    <source>
        <dbReference type="Pfam" id="PF21082"/>
    </source>
</evidence>